<organism evidence="2 3">
    <name type="scientific">Sphingomonas agrestis</name>
    <dbReference type="NCBI Taxonomy" id="3080540"/>
    <lineage>
        <taxon>Bacteria</taxon>
        <taxon>Pseudomonadati</taxon>
        <taxon>Pseudomonadota</taxon>
        <taxon>Alphaproteobacteria</taxon>
        <taxon>Sphingomonadales</taxon>
        <taxon>Sphingomonadaceae</taxon>
        <taxon>Sphingomonas</taxon>
    </lineage>
</organism>
<evidence type="ECO:0000256" key="1">
    <source>
        <dbReference type="SAM" id="MobiDB-lite"/>
    </source>
</evidence>
<sequence length="103" mass="10406">MNIKRIAPLAAALALAACSGGDEKAPPPVENMAPIEVENTTVELPAEAPAAPLVDNVTVAVPEAETVPSGLSADEQTQDDADATGMTARVSRDEAGNDSAPVE</sequence>
<evidence type="ECO:0008006" key="4">
    <source>
        <dbReference type="Google" id="ProtNLM"/>
    </source>
</evidence>
<dbReference type="Proteomes" id="UP001273531">
    <property type="component" value="Unassembled WGS sequence"/>
</dbReference>
<name>A0ABU3Y6B5_9SPHN</name>
<feature type="region of interest" description="Disordered" evidence="1">
    <location>
        <begin position="66"/>
        <end position="103"/>
    </location>
</feature>
<protein>
    <recommendedName>
        <fullName evidence="4">Lipoprotein</fullName>
    </recommendedName>
</protein>
<gene>
    <name evidence="2" type="ORF">RZN05_08130</name>
</gene>
<comment type="caution">
    <text evidence="2">The sequence shown here is derived from an EMBL/GenBank/DDBJ whole genome shotgun (WGS) entry which is preliminary data.</text>
</comment>
<dbReference type="PROSITE" id="PS51257">
    <property type="entry name" value="PROKAR_LIPOPROTEIN"/>
    <property type="match status" value="1"/>
</dbReference>
<dbReference type="RefSeq" id="WP_317226112.1">
    <property type="nucleotide sequence ID" value="NZ_JAWJEJ010000001.1"/>
</dbReference>
<evidence type="ECO:0000313" key="3">
    <source>
        <dbReference type="Proteomes" id="UP001273531"/>
    </source>
</evidence>
<accession>A0ABU3Y6B5</accession>
<dbReference type="EMBL" id="JAWJEJ010000001">
    <property type="protein sequence ID" value="MDV3456946.1"/>
    <property type="molecule type" value="Genomic_DNA"/>
</dbReference>
<keyword evidence="3" id="KW-1185">Reference proteome</keyword>
<evidence type="ECO:0000313" key="2">
    <source>
        <dbReference type="EMBL" id="MDV3456946.1"/>
    </source>
</evidence>
<reference evidence="2 3" key="1">
    <citation type="submission" date="2023-10" db="EMBL/GenBank/DDBJ databases">
        <title>Sphingomonas sp. HF-S4 16S ribosomal RNA gene Genome sequencing and assembly.</title>
        <authorList>
            <person name="Lee H."/>
        </authorList>
    </citation>
    <scope>NUCLEOTIDE SEQUENCE [LARGE SCALE GENOMIC DNA]</scope>
    <source>
        <strain evidence="2 3">HF-S4</strain>
    </source>
</reference>
<proteinExistence type="predicted"/>